<feature type="non-terminal residue" evidence="1">
    <location>
        <position position="214"/>
    </location>
</feature>
<name>A0A9N9EF21_9GLOM</name>
<organism evidence="1 2">
    <name type="scientific">Paraglomus occultum</name>
    <dbReference type="NCBI Taxonomy" id="144539"/>
    <lineage>
        <taxon>Eukaryota</taxon>
        <taxon>Fungi</taxon>
        <taxon>Fungi incertae sedis</taxon>
        <taxon>Mucoromycota</taxon>
        <taxon>Glomeromycotina</taxon>
        <taxon>Glomeromycetes</taxon>
        <taxon>Paraglomerales</taxon>
        <taxon>Paraglomeraceae</taxon>
        <taxon>Paraglomus</taxon>
    </lineage>
</organism>
<gene>
    <name evidence="1" type="ORF">POCULU_LOCUS11167</name>
</gene>
<sequence>GMAISIPNSTMFHHKIYALRKVNEIQDQQHIAQMIYQLNHHNFYNSTLKIRLQQIQNAAATNTSILTNHSYTLSQEEHFSTTAKMLQSLHQAKVSIKHADIWPKPLTFQGTTINYILQQLKSAYKIKTKLNKLEIYAIEQCTNYTHSQTLIWTHIAQTIPKIQRGRKPKWFEQITQQTNKIIGDENYKLLTPNPYTLKAKQINKKDWVYNTKTK</sequence>
<comment type="caution">
    <text evidence="1">The sequence shown here is derived from an EMBL/GenBank/DDBJ whole genome shotgun (WGS) entry which is preliminary data.</text>
</comment>
<dbReference type="AlphaFoldDB" id="A0A9N9EF21"/>
<accession>A0A9N9EF21</accession>
<evidence type="ECO:0000313" key="2">
    <source>
        <dbReference type="Proteomes" id="UP000789572"/>
    </source>
</evidence>
<evidence type="ECO:0000313" key="1">
    <source>
        <dbReference type="EMBL" id="CAG8674689.1"/>
    </source>
</evidence>
<protein>
    <submittedName>
        <fullName evidence="1">3376_t:CDS:1</fullName>
    </submittedName>
</protein>
<keyword evidence="2" id="KW-1185">Reference proteome</keyword>
<feature type="non-terminal residue" evidence="1">
    <location>
        <position position="1"/>
    </location>
</feature>
<dbReference type="EMBL" id="CAJVPJ010007284">
    <property type="protein sequence ID" value="CAG8674689.1"/>
    <property type="molecule type" value="Genomic_DNA"/>
</dbReference>
<dbReference type="OrthoDB" id="2489788at2759"/>
<proteinExistence type="predicted"/>
<reference evidence="1" key="1">
    <citation type="submission" date="2021-06" db="EMBL/GenBank/DDBJ databases">
        <authorList>
            <person name="Kallberg Y."/>
            <person name="Tangrot J."/>
            <person name="Rosling A."/>
        </authorList>
    </citation>
    <scope>NUCLEOTIDE SEQUENCE</scope>
    <source>
        <strain evidence="1">IA702</strain>
    </source>
</reference>
<dbReference type="Proteomes" id="UP000789572">
    <property type="component" value="Unassembled WGS sequence"/>
</dbReference>